<evidence type="ECO:0008006" key="5">
    <source>
        <dbReference type="Google" id="ProtNLM"/>
    </source>
</evidence>
<proteinExistence type="predicted"/>
<dbReference type="SUPFAM" id="SSF55961">
    <property type="entry name" value="Bet v1-like"/>
    <property type="match status" value="1"/>
</dbReference>
<sequence length="235" mass="25050">MAAFRLSMALLAMIVGDNAHAEVKQSAADSFLVTFSEPITATPAKAWTGIAQVQHWWSSEHTWSGKAENLSLKAEAGGCFCERWPGGSVEHGHVIMALPDKLLRLDSALGPLQEFALKGILNFWIRSGDDGATRLDVEYRVNGAGSSGLDAFAPKVDEVLGAQVARLVRYIDTGNPEAPTAPANTDAQAASRATILEEWKKSAEQSNADASKASAPPHRPVTKKKPPKPDSPATP</sequence>
<feature type="region of interest" description="Disordered" evidence="1">
    <location>
        <begin position="174"/>
        <end position="235"/>
    </location>
</feature>
<name>A0ABN1IES1_9GAMM</name>
<evidence type="ECO:0000313" key="4">
    <source>
        <dbReference type="Proteomes" id="UP001501523"/>
    </source>
</evidence>
<gene>
    <name evidence="3" type="ORF">GCM10009105_12930</name>
</gene>
<dbReference type="RefSeq" id="WP_343788363.1">
    <property type="nucleotide sequence ID" value="NZ_BAAAEU010000006.1"/>
</dbReference>
<dbReference type="InterPro" id="IPR023393">
    <property type="entry name" value="START-like_dom_sf"/>
</dbReference>
<comment type="caution">
    <text evidence="3">The sequence shown here is derived from an EMBL/GenBank/DDBJ whole genome shotgun (WGS) entry which is preliminary data.</text>
</comment>
<reference evidence="3 4" key="1">
    <citation type="journal article" date="2019" name="Int. J. Syst. Evol. Microbiol.">
        <title>The Global Catalogue of Microorganisms (GCM) 10K type strain sequencing project: providing services to taxonomists for standard genome sequencing and annotation.</title>
        <authorList>
            <consortium name="The Broad Institute Genomics Platform"/>
            <consortium name="The Broad Institute Genome Sequencing Center for Infectious Disease"/>
            <person name="Wu L."/>
            <person name="Ma J."/>
        </authorList>
    </citation>
    <scope>NUCLEOTIDE SEQUENCE [LARGE SCALE GENOMIC DNA]</scope>
    <source>
        <strain evidence="3 4">JCM 15421</strain>
    </source>
</reference>
<protein>
    <recommendedName>
        <fullName evidence="5">SRPBCC domain-containing protein</fullName>
    </recommendedName>
</protein>
<dbReference type="Proteomes" id="UP001501523">
    <property type="component" value="Unassembled WGS sequence"/>
</dbReference>
<keyword evidence="2" id="KW-0732">Signal</keyword>
<dbReference type="Gene3D" id="3.30.530.20">
    <property type="match status" value="1"/>
</dbReference>
<feature type="signal peptide" evidence="2">
    <location>
        <begin position="1"/>
        <end position="21"/>
    </location>
</feature>
<evidence type="ECO:0000256" key="2">
    <source>
        <dbReference type="SAM" id="SignalP"/>
    </source>
</evidence>
<evidence type="ECO:0000256" key="1">
    <source>
        <dbReference type="SAM" id="MobiDB-lite"/>
    </source>
</evidence>
<dbReference type="EMBL" id="BAAAEU010000006">
    <property type="protein sequence ID" value="GAA0711177.1"/>
    <property type="molecule type" value="Genomic_DNA"/>
</dbReference>
<feature type="chain" id="PRO_5045121652" description="SRPBCC domain-containing protein" evidence="2">
    <location>
        <begin position="22"/>
        <end position="235"/>
    </location>
</feature>
<accession>A0ABN1IES1</accession>
<organism evidence="3 4">
    <name type="scientific">Dokdonella soli</name>
    <dbReference type="NCBI Taxonomy" id="529810"/>
    <lineage>
        <taxon>Bacteria</taxon>
        <taxon>Pseudomonadati</taxon>
        <taxon>Pseudomonadota</taxon>
        <taxon>Gammaproteobacteria</taxon>
        <taxon>Lysobacterales</taxon>
        <taxon>Rhodanobacteraceae</taxon>
        <taxon>Dokdonella</taxon>
    </lineage>
</organism>
<evidence type="ECO:0000313" key="3">
    <source>
        <dbReference type="EMBL" id="GAA0711177.1"/>
    </source>
</evidence>
<keyword evidence="4" id="KW-1185">Reference proteome</keyword>